<dbReference type="Pfam" id="PF00089">
    <property type="entry name" value="Trypsin"/>
    <property type="match status" value="2"/>
</dbReference>
<dbReference type="InterPro" id="IPR001314">
    <property type="entry name" value="Peptidase_S1A"/>
</dbReference>
<dbReference type="Gene3D" id="4.10.400.10">
    <property type="entry name" value="Low-density Lipoprotein Receptor"/>
    <property type="match status" value="1"/>
</dbReference>
<dbReference type="PROSITE" id="PS50923">
    <property type="entry name" value="SUSHI"/>
    <property type="match status" value="1"/>
</dbReference>
<comment type="similarity">
    <text evidence="2">Belongs to the peptidase S1 family. CLIP subfamily.</text>
</comment>
<dbReference type="InterPro" id="IPR002172">
    <property type="entry name" value="LDrepeatLR_classA_rpt"/>
</dbReference>
<dbReference type="Gene3D" id="2.40.10.10">
    <property type="entry name" value="Trypsin-like serine proteases"/>
    <property type="match status" value="2"/>
</dbReference>
<dbReference type="PROSITE" id="PS50240">
    <property type="entry name" value="TRYPSIN_DOM"/>
    <property type="match status" value="2"/>
</dbReference>
<comment type="caution">
    <text evidence="4">Lacks conserved residue(s) required for the propagation of feature annotation.</text>
</comment>
<dbReference type="InterPro" id="IPR000436">
    <property type="entry name" value="Sushi_SCR_CCP_dom"/>
</dbReference>
<reference evidence="8" key="2">
    <citation type="submission" date="2014-07" db="EMBL/GenBank/DDBJ databases">
        <authorList>
            <person name="Hull J."/>
        </authorList>
    </citation>
    <scope>NUCLEOTIDE SEQUENCE</scope>
</reference>
<dbReference type="InterPro" id="IPR001254">
    <property type="entry name" value="Trypsin_dom"/>
</dbReference>
<dbReference type="InterPro" id="IPR036055">
    <property type="entry name" value="LDL_receptor-like_sf"/>
</dbReference>
<dbReference type="PANTHER" id="PTHR24256">
    <property type="entry name" value="TRYPTASE-RELATED"/>
    <property type="match status" value="1"/>
</dbReference>
<feature type="chain" id="PRO_5002050479" evidence="5">
    <location>
        <begin position="22"/>
        <end position="791"/>
    </location>
</feature>
<evidence type="ECO:0000259" key="7">
    <source>
        <dbReference type="PROSITE" id="PS50923"/>
    </source>
</evidence>
<protein>
    <submittedName>
        <fullName evidence="8">Ovochymase-2</fullName>
    </submittedName>
</protein>
<dbReference type="InterPro" id="IPR023415">
    <property type="entry name" value="LDLR_class-A_CS"/>
</dbReference>
<dbReference type="CDD" id="cd00190">
    <property type="entry name" value="Tryp_SPc"/>
    <property type="match status" value="1"/>
</dbReference>
<evidence type="ECO:0000256" key="5">
    <source>
        <dbReference type="SAM" id="SignalP"/>
    </source>
</evidence>
<dbReference type="SUPFAM" id="SSF50494">
    <property type="entry name" value="Trypsin-like serine proteases"/>
    <property type="match status" value="2"/>
</dbReference>
<feature type="signal peptide" evidence="5">
    <location>
        <begin position="1"/>
        <end position="21"/>
    </location>
</feature>
<evidence type="ECO:0000313" key="8">
    <source>
        <dbReference type="EMBL" id="JAG05002.1"/>
    </source>
</evidence>
<evidence type="ECO:0000259" key="6">
    <source>
        <dbReference type="PROSITE" id="PS50240"/>
    </source>
</evidence>
<dbReference type="Gene3D" id="2.10.70.10">
    <property type="entry name" value="Complement Module, domain 1"/>
    <property type="match status" value="1"/>
</dbReference>
<organism evidence="8">
    <name type="scientific">Lygus hesperus</name>
    <name type="common">Western plant bug</name>
    <dbReference type="NCBI Taxonomy" id="30085"/>
    <lineage>
        <taxon>Eukaryota</taxon>
        <taxon>Metazoa</taxon>
        <taxon>Ecdysozoa</taxon>
        <taxon>Arthropoda</taxon>
        <taxon>Hexapoda</taxon>
        <taxon>Insecta</taxon>
        <taxon>Pterygota</taxon>
        <taxon>Neoptera</taxon>
        <taxon>Paraneoptera</taxon>
        <taxon>Hemiptera</taxon>
        <taxon>Heteroptera</taxon>
        <taxon>Panheteroptera</taxon>
        <taxon>Cimicomorpha</taxon>
        <taxon>Miridae</taxon>
        <taxon>Mirini</taxon>
        <taxon>Lygus</taxon>
    </lineage>
</organism>
<dbReference type="PRINTS" id="PR00722">
    <property type="entry name" value="CHYMOTRYPSIN"/>
</dbReference>
<dbReference type="CDD" id="cd00033">
    <property type="entry name" value="CCP"/>
    <property type="match status" value="1"/>
</dbReference>
<dbReference type="Pfam" id="PF00057">
    <property type="entry name" value="Ldl_recept_a"/>
    <property type="match status" value="1"/>
</dbReference>
<keyword evidence="4" id="KW-0768">Sushi</keyword>
<name>A0A0A9W983_LYGHE</name>
<dbReference type="GO" id="GO:0006508">
    <property type="term" value="P:proteolysis"/>
    <property type="evidence" value="ECO:0007669"/>
    <property type="project" value="InterPro"/>
</dbReference>
<feature type="domain" description="Peptidase S1" evidence="6">
    <location>
        <begin position="516"/>
        <end position="784"/>
    </location>
</feature>
<dbReference type="InterPro" id="IPR009003">
    <property type="entry name" value="Peptidase_S1_PA"/>
</dbReference>
<gene>
    <name evidence="8" type="primary">OVCH2_5</name>
    <name evidence="8" type="ORF">CM83_76772</name>
</gene>
<feature type="disulfide bond" evidence="3">
    <location>
        <begin position="313"/>
        <end position="331"/>
    </location>
</feature>
<evidence type="ECO:0000256" key="1">
    <source>
        <dbReference type="ARBA" id="ARBA00023157"/>
    </source>
</evidence>
<dbReference type="Pfam" id="PF00084">
    <property type="entry name" value="Sushi"/>
    <property type="match status" value="1"/>
</dbReference>
<evidence type="ECO:0000256" key="2">
    <source>
        <dbReference type="ARBA" id="ARBA00024195"/>
    </source>
</evidence>
<accession>A0A0A9W983</accession>
<sequence length="791" mass="89053">MLEFFQCVVVLLFALLHPNHAANSNRPGDVEKEWWTTRCGLSNRVQEDRAPGQSYPSPSGSSPWQVAIYTVSRSGRMNDVTMDFLCVGTIIAPSVVITAASCLFNENIKKAIRPEKLKVVAAKQSLLLKHERDAQAIEVQFVKILVTYEGEVTSQADNLAILVTKRQFFFNKYVQPVCVDVNMKLSREVLRRGFRNNTIEGATYDLSKDLHEGVFKFQNLTECQRRVPEDSDIQNYLHYDKFCIDTPKGGLPQDTGMGLVVLVEGRYYLQGILSENIEQEFSVVTNISQHTTWLKKVVNQATDDLQCKNMFICANKACIVHSRKCDGYDDCGDRSDESFIECGRHPVSTGIKDRKSCQLPYLDRGGFFVKDKDRSCSGSECYLGGGEEVGAGESVRIFCGLGTAAPDSNPLGAYACLSSGDWSPELPRCTLQCEPLVKPHVMFKCEYNSAEVNCSNYMRPGTVATYECDLFYTLNNKLVRDDNHCLEEGKWLLDPPQCEPDCGVPNPLVRNVTLTVAHGVDTKDVLEFPWHVGLHMRNSSAGILEWSNHCGGSLISPHLVLTAAHCVHRRDEFIRLDKKDLIVTAGKYRRDFYETEKHQQFSAVKELIVPKAYSGFHTKDAYDITIIDLEQSFEISNYVLPICVKIGNIDLENTEGTVVGWGYTENSSFNNGQHGVMSPILYKTYLPLMTWEECRQFMRRPPYSPRDHSTNNFLDHLTPDKFCGRFVNGSGPQPGDSGGGVFVAKDKKWYVVGVTSLKDRANTMAALTNVGFIDHQKFIRETMTKYRRNQQ</sequence>
<dbReference type="GO" id="GO:0004252">
    <property type="term" value="F:serine-type endopeptidase activity"/>
    <property type="evidence" value="ECO:0007669"/>
    <property type="project" value="InterPro"/>
</dbReference>
<keyword evidence="1 3" id="KW-1015">Disulfide bond</keyword>
<proteinExistence type="inferred from homology"/>
<dbReference type="SMART" id="SM00020">
    <property type="entry name" value="Tryp_SPc"/>
    <property type="match status" value="2"/>
</dbReference>
<dbReference type="InterPro" id="IPR035976">
    <property type="entry name" value="Sushi/SCR/CCP_sf"/>
</dbReference>
<dbReference type="CDD" id="cd00112">
    <property type="entry name" value="LDLa"/>
    <property type="match status" value="1"/>
</dbReference>
<dbReference type="InterPro" id="IPR043504">
    <property type="entry name" value="Peptidase_S1_PA_chymotrypsin"/>
</dbReference>
<dbReference type="SUPFAM" id="SSF57424">
    <property type="entry name" value="LDL receptor-like module"/>
    <property type="match status" value="1"/>
</dbReference>
<dbReference type="PROSITE" id="PS50068">
    <property type="entry name" value="LDLRA_2"/>
    <property type="match status" value="1"/>
</dbReference>
<feature type="domain" description="Peptidase S1" evidence="6">
    <location>
        <begin position="49"/>
        <end position="299"/>
    </location>
</feature>
<dbReference type="SMART" id="SM00192">
    <property type="entry name" value="LDLa"/>
    <property type="match status" value="1"/>
</dbReference>
<dbReference type="PROSITE" id="PS01209">
    <property type="entry name" value="LDLRA_1"/>
    <property type="match status" value="1"/>
</dbReference>
<keyword evidence="5" id="KW-0732">Signal</keyword>
<dbReference type="PROSITE" id="PS00134">
    <property type="entry name" value="TRYPSIN_HIS"/>
    <property type="match status" value="1"/>
</dbReference>
<evidence type="ECO:0000256" key="3">
    <source>
        <dbReference type="PROSITE-ProRule" id="PRU00124"/>
    </source>
</evidence>
<dbReference type="EMBL" id="GBHO01038602">
    <property type="protein sequence ID" value="JAG05002.1"/>
    <property type="molecule type" value="Transcribed_RNA"/>
</dbReference>
<feature type="domain" description="Sushi" evidence="7">
    <location>
        <begin position="431"/>
        <end position="500"/>
    </location>
</feature>
<evidence type="ECO:0000256" key="4">
    <source>
        <dbReference type="PROSITE-ProRule" id="PRU00302"/>
    </source>
</evidence>
<dbReference type="AlphaFoldDB" id="A0A0A9W983"/>
<dbReference type="FunFam" id="2.40.10.10:FF:000068">
    <property type="entry name" value="transmembrane protease serine 2"/>
    <property type="match status" value="1"/>
</dbReference>
<dbReference type="InterPro" id="IPR051487">
    <property type="entry name" value="Ser/Thr_Proteases_Immune/Dev"/>
</dbReference>
<dbReference type="InterPro" id="IPR018114">
    <property type="entry name" value="TRYPSIN_HIS"/>
</dbReference>
<reference evidence="8" key="1">
    <citation type="journal article" date="2014" name="PLoS ONE">
        <title>Transcriptome-Based Identification of ABC Transporters in the Western Tarnished Plant Bug Lygus hesperus.</title>
        <authorList>
            <person name="Hull J.J."/>
            <person name="Chaney K."/>
            <person name="Geib S.M."/>
            <person name="Fabrick J.A."/>
            <person name="Brent C.S."/>
            <person name="Walsh D."/>
            <person name="Lavine L.C."/>
        </authorList>
    </citation>
    <scope>NUCLEOTIDE SEQUENCE</scope>
</reference>
<dbReference type="SUPFAM" id="SSF57535">
    <property type="entry name" value="Complement control module/SCR domain"/>
    <property type="match status" value="1"/>
</dbReference>